<dbReference type="OrthoDB" id="714416at2"/>
<dbReference type="EMBL" id="CP021235">
    <property type="protein sequence ID" value="ARS35643.1"/>
    <property type="molecule type" value="Genomic_DNA"/>
</dbReference>
<evidence type="ECO:0008006" key="3">
    <source>
        <dbReference type="Google" id="ProtNLM"/>
    </source>
</evidence>
<dbReference type="AlphaFoldDB" id="A0A1X9YS11"/>
<dbReference type="KEGG" id="pact:CA264_09425"/>
<accession>A0A1X9YS11</accession>
<proteinExistence type="predicted"/>
<dbReference type="STRING" id="709015.GCA_000472485_01899"/>
<reference evidence="2" key="1">
    <citation type="submission" date="2017-05" db="EMBL/GenBank/DDBJ databases">
        <authorList>
            <person name="Ray J."/>
            <person name="Price M."/>
            <person name="Deutschbauer A."/>
        </authorList>
    </citation>
    <scope>NUCLEOTIDE SEQUENCE [LARGE SCALE GENOMIC DNA]</scope>
    <source>
        <strain evidence="2">DSM 19842</strain>
    </source>
</reference>
<evidence type="ECO:0000313" key="1">
    <source>
        <dbReference type="EMBL" id="ARS35643.1"/>
    </source>
</evidence>
<name>A0A1X9YS11_9BACT</name>
<protein>
    <recommendedName>
        <fullName evidence="3">Tetratricopeptide repeat protein</fullName>
    </recommendedName>
</protein>
<keyword evidence="2" id="KW-1185">Reference proteome</keyword>
<sequence>MPNPSTDPVFQLVKSLTRSEKRHFRLFTKRQGANEGLKFLQLFDALDSLAQYEDEKIPELVPSLKKVQLPNLKANLYRQLLSSLRLYHSGQNPDIQLQEQLGYARVLYNKGLYQQCLKVLDKIKSAALQAQLQHVALTAIDFEKQIESQYITRSLSGRADSLSAEATELALHVSQMHERSNVALRLYGLYVQAGHAKTGEDFERFKNFFRESLPAIELSKAGFMERLYHFQAHVWYYYLVQDFKACYRYAQKWVDLFKASPEMKHHQSALYIKGLHNLLAALFNLQYYSRFEQVLQELESYAADKDRRDTPNTEVLLFLYIYTNKLNACFMRGDFSGGITMVPELLKKLKQYEPQLDPHRRLIFFFKIASLYFGSGDNQTAITYLNKIINYPDTNLREDIQCFARILRLIAYYEAGDDYELELQVRSVYRFLGKMNDQHQMQVEIFRFLRNLGSVAPHELKHAFTALKDKLMAIAENPIERRPFLYLDIISWLESKIQHVPVQEVIRQKFALLK</sequence>
<gene>
    <name evidence="1" type="ORF">CA264_09425</name>
</gene>
<evidence type="ECO:0000313" key="2">
    <source>
        <dbReference type="Proteomes" id="UP000266292"/>
    </source>
</evidence>
<dbReference type="Proteomes" id="UP000266292">
    <property type="component" value="Chromosome"/>
</dbReference>
<dbReference type="RefSeq" id="WP_025606631.1">
    <property type="nucleotide sequence ID" value="NZ_CP021235.1"/>
</dbReference>
<organism evidence="1 2">
    <name type="scientific">Pontibacter actiniarum</name>
    <dbReference type="NCBI Taxonomy" id="323450"/>
    <lineage>
        <taxon>Bacteria</taxon>
        <taxon>Pseudomonadati</taxon>
        <taxon>Bacteroidota</taxon>
        <taxon>Cytophagia</taxon>
        <taxon>Cytophagales</taxon>
        <taxon>Hymenobacteraceae</taxon>
        <taxon>Pontibacter</taxon>
    </lineage>
</organism>